<name>A0A328X0Q5_9FLAO</name>
<dbReference type="EMBL" id="QLSV01000004">
    <property type="protein sequence ID" value="RAR48998.1"/>
    <property type="molecule type" value="Genomic_DNA"/>
</dbReference>
<dbReference type="Proteomes" id="UP000249518">
    <property type="component" value="Unassembled WGS sequence"/>
</dbReference>
<reference evidence="1 2" key="1">
    <citation type="submission" date="2018-06" db="EMBL/GenBank/DDBJ databases">
        <title>Genomic Encyclopedia of Type Strains, Phase III (KMG-III): the genomes of soil and plant-associated and newly described type strains.</title>
        <authorList>
            <person name="Whitman W."/>
        </authorList>
    </citation>
    <scope>NUCLEOTIDE SEQUENCE [LARGE SCALE GENOMIC DNA]</scope>
    <source>
        <strain evidence="1 2">CGMCC 1.12504</strain>
    </source>
</reference>
<keyword evidence="2" id="KW-1185">Reference proteome</keyword>
<comment type="caution">
    <text evidence="1">The sequence shown here is derived from an EMBL/GenBank/DDBJ whole genome shotgun (WGS) entry which is preliminary data.</text>
</comment>
<dbReference type="AlphaFoldDB" id="A0A328X0Q5"/>
<evidence type="ECO:0000313" key="1">
    <source>
        <dbReference type="EMBL" id="RAR48998.1"/>
    </source>
</evidence>
<dbReference type="OrthoDB" id="1452770at2"/>
<dbReference type="RefSeq" id="WP_112085455.1">
    <property type="nucleotide sequence ID" value="NZ_QLSV01000004.1"/>
</dbReference>
<protein>
    <submittedName>
        <fullName evidence="1">Uncharacterized protein</fullName>
    </submittedName>
</protein>
<gene>
    <name evidence="1" type="ORF">B0I10_104137</name>
</gene>
<sequence length="226" mass="26203">MKKFVFLIFLLSFFSCNKISESQVEVDAVQEVLNFYNGECKKSKGVSLVNGTKSNNYQLEISKSDLLNQDSKYLKFHSGNIAYLFYSNLNEEKANYDEIKVKINLSNGESHDYSYSDKELIEIESLLRKLIKIEKFIKEKDFESLSSEFDESLNVERKNIEDLFVTLENQYGKASSFQFQGFEFADSNNFGQLIVVKEVLMFEKVNATILLIFNRKTKNLIAIEFP</sequence>
<dbReference type="PROSITE" id="PS51257">
    <property type="entry name" value="PROKAR_LIPOPROTEIN"/>
    <property type="match status" value="1"/>
</dbReference>
<accession>A0A328X0Q5</accession>
<proteinExistence type="predicted"/>
<organism evidence="1 2">
    <name type="scientific">Flavobacterium lacus</name>
    <dbReference type="NCBI Taxonomy" id="1353778"/>
    <lineage>
        <taxon>Bacteria</taxon>
        <taxon>Pseudomonadati</taxon>
        <taxon>Bacteroidota</taxon>
        <taxon>Flavobacteriia</taxon>
        <taxon>Flavobacteriales</taxon>
        <taxon>Flavobacteriaceae</taxon>
        <taxon>Flavobacterium</taxon>
    </lineage>
</organism>
<evidence type="ECO:0000313" key="2">
    <source>
        <dbReference type="Proteomes" id="UP000249518"/>
    </source>
</evidence>